<dbReference type="InterPro" id="IPR004574">
    <property type="entry name" value="Alkb"/>
</dbReference>
<dbReference type="Proteomes" id="UP001206925">
    <property type="component" value="Unassembled WGS sequence"/>
</dbReference>
<feature type="domain" description="Fe2OG dioxygenase" evidence="8">
    <location>
        <begin position="269"/>
        <end position="379"/>
    </location>
</feature>
<dbReference type="Gene3D" id="2.60.120.590">
    <property type="entry name" value="Alpha-ketoglutarate-dependent dioxygenase AlkB-like"/>
    <property type="match status" value="1"/>
</dbReference>
<keyword evidence="4" id="KW-0560">Oxidoreductase</keyword>
<dbReference type="SUPFAM" id="SSF51197">
    <property type="entry name" value="Clavaminate synthase-like"/>
    <property type="match status" value="1"/>
</dbReference>
<evidence type="ECO:0000256" key="7">
    <source>
        <dbReference type="SAM" id="MobiDB-lite"/>
    </source>
</evidence>
<dbReference type="GO" id="GO:0035516">
    <property type="term" value="F:broad specificity oxidative DNA demethylase activity"/>
    <property type="evidence" value="ECO:0007669"/>
    <property type="project" value="TreeGrafter"/>
</dbReference>
<evidence type="ECO:0000259" key="8">
    <source>
        <dbReference type="PROSITE" id="PS51471"/>
    </source>
</evidence>
<dbReference type="GO" id="GO:0008198">
    <property type="term" value="F:ferrous iron binding"/>
    <property type="evidence" value="ECO:0007669"/>
    <property type="project" value="TreeGrafter"/>
</dbReference>
<dbReference type="GO" id="GO:0035515">
    <property type="term" value="F:oxidative RNA demethylase activity"/>
    <property type="evidence" value="ECO:0007669"/>
    <property type="project" value="TreeGrafter"/>
</dbReference>
<proteinExistence type="inferred from homology"/>
<dbReference type="Pfam" id="PF13532">
    <property type="entry name" value="2OG-FeII_Oxy_2"/>
    <property type="match status" value="1"/>
</dbReference>
<feature type="binding site" evidence="6">
    <location>
        <position position="347"/>
    </location>
    <ligand>
        <name>Fe cation</name>
        <dbReference type="ChEBI" id="CHEBI:24875"/>
        <note>catalytic</note>
    </ligand>
</feature>
<dbReference type="GO" id="GO:0005737">
    <property type="term" value="C:cytoplasm"/>
    <property type="evidence" value="ECO:0007669"/>
    <property type="project" value="TreeGrafter"/>
</dbReference>
<comment type="cofactor">
    <cofactor evidence="6">
        <name>Fe(2+)</name>
        <dbReference type="ChEBI" id="CHEBI:29033"/>
    </cofactor>
    <text evidence="6">Binds 1 Fe(2+) ion per subunit.</text>
</comment>
<feature type="region of interest" description="Disordered" evidence="7">
    <location>
        <begin position="26"/>
        <end position="58"/>
    </location>
</feature>
<comment type="caution">
    <text evidence="9">The sequence shown here is derived from an EMBL/GenBank/DDBJ whole genome shotgun (WGS) entry which is preliminary data.</text>
</comment>
<feature type="binding site" evidence="6">
    <location>
        <position position="287"/>
    </location>
    <ligand>
        <name>Fe cation</name>
        <dbReference type="ChEBI" id="CHEBI:24875"/>
        <note>catalytic</note>
    </ligand>
</feature>
<dbReference type="PANTHER" id="PTHR16557:SF10">
    <property type="entry name" value="2-OXOGLUTARATE-DEPENDENT DIOXYGENASE FAMILY PROTEIN"/>
    <property type="match status" value="1"/>
</dbReference>
<dbReference type="PROSITE" id="PS51471">
    <property type="entry name" value="FE2OG_OXY"/>
    <property type="match status" value="1"/>
</dbReference>
<keyword evidence="10" id="KW-1185">Reference proteome</keyword>
<evidence type="ECO:0000256" key="6">
    <source>
        <dbReference type="PIRSR" id="PIRSR604574-2"/>
    </source>
</evidence>
<reference evidence="9" key="1">
    <citation type="submission" date="2022-06" db="EMBL/GenBank/DDBJ databases">
        <title>Uncovering the hologenomic basis of an extraordinary plant invasion.</title>
        <authorList>
            <person name="Bieker V.C."/>
            <person name="Martin M.D."/>
            <person name="Gilbert T."/>
            <person name="Hodgins K."/>
            <person name="Battlay P."/>
            <person name="Petersen B."/>
            <person name="Wilson J."/>
        </authorList>
    </citation>
    <scope>NUCLEOTIDE SEQUENCE</scope>
    <source>
        <strain evidence="9">AA19_3_7</strain>
        <tissue evidence="9">Leaf</tissue>
    </source>
</reference>
<evidence type="ECO:0000313" key="9">
    <source>
        <dbReference type="EMBL" id="KAI7740385.1"/>
    </source>
</evidence>
<dbReference type="InterPro" id="IPR027450">
    <property type="entry name" value="AlkB-like"/>
</dbReference>
<dbReference type="EMBL" id="JAMZMK010008445">
    <property type="protein sequence ID" value="KAI7740385.1"/>
    <property type="molecule type" value="Genomic_DNA"/>
</dbReference>
<dbReference type="GO" id="GO:0035513">
    <property type="term" value="P:oxidative RNA demethylation"/>
    <property type="evidence" value="ECO:0007669"/>
    <property type="project" value="TreeGrafter"/>
</dbReference>
<name>A0AAD5CFJ2_AMBAR</name>
<dbReference type="InterPro" id="IPR037151">
    <property type="entry name" value="AlkB-like_sf"/>
</dbReference>
<protein>
    <recommendedName>
        <fullName evidence="8">Fe2OG dioxygenase domain-containing protein</fullName>
    </recommendedName>
</protein>
<dbReference type="InterPro" id="IPR005123">
    <property type="entry name" value="Oxoglu/Fe-dep_dioxygenase_dom"/>
</dbReference>
<dbReference type="AlphaFoldDB" id="A0AAD5CFJ2"/>
<keyword evidence="2 6" id="KW-0479">Metal-binding</keyword>
<evidence type="ECO:0000256" key="2">
    <source>
        <dbReference type="ARBA" id="ARBA00022723"/>
    </source>
</evidence>
<evidence type="ECO:0000256" key="5">
    <source>
        <dbReference type="ARBA" id="ARBA00023004"/>
    </source>
</evidence>
<evidence type="ECO:0000256" key="4">
    <source>
        <dbReference type="ARBA" id="ARBA00023002"/>
    </source>
</evidence>
<comment type="similarity">
    <text evidence="1">Belongs to the alkB family.</text>
</comment>
<gene>
    <name evidence="9" type="ORF">M8C21_012732</name>
</gene>
<dbReference type="PANTHER" id="PTHR16557">
    <property type="entry name" value="ALKYLATED DNA REPAIR PROTEIN ALKB-RELATED"/>
    <property type="match status" value="1"/>
</dbReference>
<accession>A0AAD5CFJ2</accession>
<keyword evidence="5 6" id="KW-0408">Iron</keyword>
<evidence type="ECO:0000256" key="3">
    <source>
        <dbReference type="ARBA" id="ARBA00022964"/>
    </source>
</evidence>
<organism evidence="9 10">
    <name type="scientific">Ambrosia artemisiifolia</name>
    <name type="common">Common ragweed</name>
    <dbReference type="NCBI Taxonomy" id="4212"/>
    <lineage>
        <taxon>Eukaryota</taxon>
        <taxon>Viridiplantae</taxon>
        <taxon>Streptophyta</taxon>
        <taxon>Embryophyta</taxon>
        <taxon>Tracheophyta</taxon>
        <taxon>Spermatophyta</taxon>
        <taxon>Magnoliopsida</taxon>
        <taxon>eudicotyledons</taxon>
        <taxon>Gunneridae</taxon>
        <taxon>Pentapetalae</taxon>
        <taxon>asterids</taxon>
        <taxon>campanulids</taxon>
        <taxon>Asterales</taxon>
        <taxon>Asteraceae</taxon>
        <taxon>Asteroideae</taxon>
        <taxon>Heliantheae alliance</taxon>
        <taxon>Heliantheae</taxon>
        <taxon>Ambrosia</taxon>
    </lineage>
</organism>
<feature type="compositionally biased region" description="Low complexity" evidence="7">
    <location>
        <begin position="41"/>
        <end position="58"/>
    </location>
</feature>
<feature type="binding site" evidence="6">
    <location>
        <position position="289"/>
    </location>
    <ligand>
        <name>Fe cation</name>
        <dbReference type="ChEBI" id="CHEBI:24875"/>
        <note>catalytic</note>
    </ligand>
</feature>
<keyword evidence="3" id="KW-0223">Dioxygenase</keyword>
<sequence>MERTPSKLLKDDSLSIYEKTLLKLQQGSQLDLSSVPEESTKTSMSPSVSTVSSNSEPSLTMNAADCASPVSFPGSGSSQSMNISKEEPRGNLSVIAMFSRYKASRSDKIISSDDSAMEIEDYGFSANTSPSHDPELQEGCIIDPPSPVGRKTTNPVCERTPSKLSTYTILEPGMIHLQNYISLKDQVDIVNICQKWAGEFYNPRDPQNGAELNLMMMCFGRNWDPNTGYKERYRSDGSEPPPIPYELISLAEAAVRDAQAILNELPSMHPDICSVNFYPAYGLLDLHQDHDESSNSLRRGLPVVSISIGECAEFVYGHTRAKKKLKKIYLMSGDVLIFGGKSRLIYHGVTQIAQYTSPLKLIEETALRRGRLSLTFRQF</sequence>
<evidence type="ECO:0000313" key="10">
    <source>
        <dbReference type="Proteomes" id="UP001206925"/>
    </source>
</evidence>
<evidence type="ECO:0000256" key="1">
    <source>
        <dbReference type="ARBA" id="ARBA00007879"/>
    </source>
</evidence>